<evidence type="ECO:0000256" key="4">
    <source>
        <dbReference type="ARBA" id="ARBA00022605"/>
    </source>
</evidence>
<keyword evidence="4 8" id="KW-0028">Amino-acid biosynthesis</keyword>
<proteinExistence type="inferred from homology"/>
<keyword evidence="5 8" id="KW-0808">Transferase</keyword>
<feature type="region of interest" description="Disordered" evidence="9">
    <location>
        <begin position="1"/>
        <end position="21"/>
    </location>
</feature>
<dbReference type="GO" id="GO:0009073">
    <property type="term" value="P:aromatic amino acid family biosynthetic process"/>
    <property type="evidence" value="ECO:0007669"/>
    <property type="project" value="UniProtKB-KW"/>
</dbReference>
<dbReference type="InterPro" id="IPR006218">
    <property type="entry name" value="DAHP1/KDSA"/>
</dbReference>
<dbReference type="PANTHER" id="PTHR21225">
    <property type="entry name" value="PHOSPHO-2-DEHYDRO-3-DEOXYHEPTONATE ALDOLASE DAHP SYNTHETASE"/>
    <property type="match status" value="1"/>
</dbReference>
<evidence type="ECO:0000313" key="12">
    <source>
        <dbReference type="Proteomes" id="UP000617628"/>
    </source>
</evidence>
<dbReference type="Proteomes" id="UP000617628">
    <property type="component" value="Unassembled WGS sequence"/>
</dbReference>
<dbReference type="GO" id="GO:0003849">
    <property type="term" value="F:3-deoxy-7-phosphoheptulonate synthase activity"/>
    <property type="evidence" value="ECO:0007669"/>
    <property type="project" value="UniProtKB-EC"/>
</dbReference>
<dbReference type="Gene3D" id="3.20.20.70">
    <property type="entry name" value="Aldolase class I"/>
    <property type="match status" value="1"/>
</dbReference>
<comment type="similarity">
    <text evidence="3 8">Belongs to the class-I DAHP synthase family.</text>
</comment>
<accession>A0A934RWD6</accession>
<evidence type="ECO:0000259" key="10">
    <source>
        <dbReference type="Pfam" id="PF00793"/>
    </source>
</evidence>
<gene>
    <name evidence="11" type="ORF">JIN87_03920</name>
</gene>
<evidence type="ECO:0000256" key="2">
    <source>
        <dbReference type="ARBA" id="ARBA00004688"/>
    </source>
</evidence>
<sequence length="356" mass="38451">MKTTALPELKSPSSEEADRNVTTAILPPSKLRRDIPLSQAGRDTVTRTRVALEDIFAGRDEGRLAVICGPCSIDDVNSALVYAERMRRLSEEVADKIVLVMRTYFEKPRSVVGWKGMLYDPLSGGESSPSGGMTIARRLAVRLNESGVACATEFLNPLLALYLEDCMAYGSIGSRTVESQIHRELASRLALPVGMKNAMDGNSASALNAVKSAQCAHSFFGQDLEGRPVLVETQGNAGAHIILRGGSCGPNYSEETVAQVVEQGRELGLVRPVVVDCSHGNSGKDHRKQPLVAKEIARQVKEGQNGVAGIMLESHLVEGRQDANDSRGRRFGQSITDACIGWKDTEYLVKELADGL</sequence>
<organism evidence="11 12">
    <name type="scientific">Pelagicoccus mobilis</name>
    <dbReference type="NCBI Taxonomy" id="415221"/>
    <lineage>
        <taxon>Bacteria</taxon>
        <taxon>Pseudomonadati</taxon>
        <taxon>Verrucomicrobiota</taxon>
        <taxon>Opitutia</taxon>
        <taxon>Puniceicoccales</taxon>
        <taxon>Pelagicoccaceae</taxon>
        <taxon>Pelagicoccus</taxon>
    </lineage>
</organism>
<feature type="domain" description="DAHP synthetase I/KDSA" evidence="10">
    <location>
        <begin position="53"/>
        <end position="348"/>
    </location>
</feature>
<evidence type="ECO:0000256" key="5">
    <source>
        <dbReference type="ARBA" id="ARBA00022679"/>
    </source>
</evidence>
<dbReference type="PANTHER" id="PTHR21225:SF12">
    <property type="entry name" value="PHOSPHO-2-DEHYDRO-3-DEOXYHEPTONATE ALDOLASE, TYROSINE-INHIBITED"/>
    <property type="match status" value="1"/>
</dbReference>
<dbReference type="InterPro" id="IPR013785">
    <property type="entry name" value="Aldolase_TIM"/>
</dbReference>
<dbReference type="SUPFAM" id="SSF51569">
    <property type="entry name" value="Aldolase"/>
    <property type="match status" value="1"/>
</dbReference>
<protein>
    <recommendedName>
        <fullName evidence="8">Phospho-2-dehydro-3-deoxyheptonate aldolase</fullName>
        <ecNumber evidence="8">2.5.1.54</ecNumber>
    </recommendedName>
</protein>
<dbReference type="NCBIfam" id="TIGR00034">
    <property type="entry name" value="aroFGH"/>
    <property type="match status" value="1"/>
</dbReference>
<comment type="pathway">
    <text evidence="2 8">Metabolic intermediate biosynthesis; chorismate biosynthesis; chorismate from D-erythrose 4-phosphate and phosphoenolpyruvate: step 1/7.</text>
</comment>
<dbReference type="InterPro" id="IPR006219">
    <property type="entry name" value="DAHP_synth_1"/>
</dbReference>
<keyword evidence="12" id="KW-1185">Reference proteome</keyword>
<dbReference type="AlphaFoldDB" id="A0A934RWD6"/>
<dbReference type="GO" id="GO:0005737">
    <property type="term" value="C:cytoplasm"/>
    <property type="evidence" value="ECO:0007669"/>
    <property type="project" value="TreeGrafter"/>
</dbReference>
<comment type="catalytic activity">
    <reaction evidence="7 8">
        <text>D-erythrose 4-phosphate + phosphoenolpyruvate + H2O = 7-phospho-2-dehydro-3-deoxy-D-arabino-heptonate + phosphate</text>
        <dbReference type="Rhea" id="RHEA:14717"/>
        <dbReference type="ChEBI" id="CHEBI:15377"/>
        <dbReference type="ChEBI" id="CHEBI:16897"/>
        <dbReference type="ChEBI" id="CHEBI:43474"/>
        <dbReference type="ChEBI" id="CHEBI:58394"/>
        <dbReference type="ChEBI" id="CHEBI:58702"/>
        <dbReference type="EC" id="2.5.1.54"/>
    </reaction>
</comment>
<evidence type="ECO:0000256" key="1">
    <source>
        <dbReference type="ARBA" id="ARBA00003726"/>
    </source>
</evidence>
<dbReference type="NCBIfam" id="NF009395">
    <property type="entry name" value="PRK12755.1"/>
    <property type="match status" value="1"/>
</dbReference>
<comment type="function">
    <text evidence="1 8">Stereospecific condensation of phosphoenolpyruvate (PEP) and D-erythrose-4-phosphate (E4P) giving rise to 3-deoxy-D-arabino-heptulosonate-7-phosphate (DAHP).</text>
</comment>
<keyword evidence="6 8" id="KW-0057">Aromatic amino acid biosynthesis</keyword>
<name>A0A934RWD6_9BACT</name>
<evidence type="ECO:0000313" key="11">
    <source>
        <dbReference type="EMBL" id="MBK1876001.1"/>
    </source>
</evidence>
<evidence type="ECO:0000256" key="3">
    <source>
        <dbReference type="ARBA" id="ARBA00007985"/>
    </source>
</evidence>
<evidence type="ECO:0000256" key="6">
    <source>
        <dbReference type="ARBA" id="ARBA00023141"/>
    </source>
</evidence>
<dbReference type="EC" id="2.5.1.54" evidence="8"/>
<reference evidence="11" key="1">
    <citation type="submission" date="2021-01" db="EMBL/GenBank/DDBJ databases">
        <title>Modified the classification status of verrucomicrobia.</title>
        <authorList>
            <person name="Feng X."/>
        </authorList>
    </citation>
    <scope>NUCLEOTIDE SEQUENCE</scope>
    <source>
        <strain evidence="11">KCTC 13126</strain>
    </source>
</reference>
<dbReference type="GO" id="GO:0008652">
    <property type="term" value="P:amino acid biosynthetic process"/>
    <property type="evidence" value="ECO:0007669"/>
    <property type="project" value="UniProtKB-KW"/>
</dbReference>
<dbReference type="RefSeq" id="WP_200354217.1">
    <property type="nucleotide sequence ID" value="NZ_JAENIL010000005.1"/>
</dbReference>
<dbReference type="PIRSF" id="PIRSF001361">
    <property type="entry name" value="DAHP_synthase"/>
    <property type="match status" value="1"/>
</dbReference>
<dbReference type="Pfam" id="PF00793">
    <property type="entry name" value="DAHP_synth_1"/>
    <property type="match status" value="1"/>
</dbReference>
<evidence type="ECO:0000256" key="7">
    <source>
        <dbReference type="ARBA" id="ARBA00047508"/>
    </source>
</evidence>
<evidence type="ECO:0000256" key="9">
    <source>
        <dbReference type="SAM" id="MobiDB-lite"/>
    </source>
</evidence>
<evidence type="ECO:0000256" key="8">
    <source>
        <dbReference type="PIRNR" id="PIRNR001361"/>
    </source>
</evidence>
<dbReference type="EMBL" id="JAENIL010000005">
    <property type="protein sequence ID" value="MBK1876001.1"/>
    <property type="molecule type" value="Genomic_DNA"/>
</dbReference>
<comment type="caution">
    <text evidence="11">The sequence shown here is derived from an EMBL/GenBank/DDBJ whole genome shotgun (WGS) entry which is preliminary data.</text>
</comment>